<dbReference type="InterPro" id="IPR036182">
    <property type="entry name" value="PCuAC_sf"/>
</dbReference>
<reference evidence="2" key="2">
    <citation type="submission" date="2023-01" db="EMBL/GenBank/DDBJ databases">
        <title>Draft genome sequence of Maritalea porphyrae strain NBRC 107169.</title>
        <authorList>
            <person name="Sun Q."/>
            <person name="Mori K."/>
        </authorList>
    </citation>
    <scope>NUCLEOTIDE SEQUENCE</scope>
    <source>
        <strain evidence="2">NBRC 107169</strain>
    </source>
</reference>
<keyword evidence="1" id="KW-0732">Signal</keyword>
<organism evidence="2 3">
    <name type="scientific">Maritalea porphyrae</name>
    <dbReference type="NCBI Taxonomy" id="880732"/>
    <lineage>
        <taxon>Bacteria</taxon>
        <taxon>Pseudomonadati</taxon>
        <taxon>Pseudomonadota</taxon>
        <taxon>Alphaproteobacteria</taxon>
        <taxon>Hyphomicrobiales</taxon>
        <taxon>Devosiaceae</taxon>
        <taxon>Maritalea</taxon>
    </lineage>
</organism>
<evidence type="ECO:0008006" key="4">
    <source>
        <dbReference type="Google" id="ProtNLM"/>
    </source>
</evidence>
<evidence type="ECO:0000313" key="3">
    <source>
        <dbReference type="Proteomes" id="UP001161405"/>
    </source>
</evidence>
<keyword evidence="3" id="KW-1185">Reference proteome</keyword>
<dbReference type="SUPFAM" id="SSF110087">
    <property type="entry name" value="DR1885-like metal-binding protein"/>
    <property type="match status" value="1"/>
</dbReference>
<protein>
    <recommendedName>
        <fullName evidence="4">Copper chaperone PCu(A)C</fullName>
    </recommendedName>
</protein>
<feature type="signal peptide" evidence="1">
    <location>
        <begin position="1"/>
        <end position="23"/>
    </location>
</feature>
<comment type="caution">
    <text evidence="2">The sequence shown here is derived from an EMBL/GenBank/DDBJ whole genome shotgun (WGS) entry which is preliminary data.</text>
</comment>
<dbReference type="Gene3D" id="2.60.40.1890">
    <property type="entry name" value="PCu(A)C copper chaperone"/>
    <property type="match status" value="1"/>
</dbReference>
<dbReference type="PANTHER" id="PTHR36302">
    <property type="entry name" value="BLR7088 PROTEIN"/>
    <property type="match status" value="1"/>
</dbReference>
<dbReference type="Proteomes" id="UP001161405">
    <property type="component" value="Unassembled WGS sequence"/>
</dbReference>
<proteinExistence type="predicted"/>
<dbReference type="PANTHER" id="PTHR36302:SF1">
    <property type="entry name" value="COPPER CHAPERONE PCU(A)C"/>
    <property type="match status" value="1"/>
</dbReference>
<evidence type="ECO:0000256" key="1">
    <source>
        <dbReference type="SAM" id="SignalP"/>
    </source>
</evidence>
<dbReference type="EMBL" id="BSNI01000001">
    <property type="protein sequence ID" value="GLQ16233.1"/>
    <property type="molecule type" value="Genomic_DNA"/>
</dbReference>
<feature type="chain" id="PRO_5045481126" description="Copper chaperone PCu(A)C" evidence="1">
    <location>
        <begin position="24"/>
        <end position="163"/>
    </location>
</feature>
<sequence>MNNFILALVSAVMLVAGTFAAQADMKHTSPMAGDIHIENAWTRATPNGAPAGGAFVTLTNNGKMADRLIGASSDVAKVVEVHEMSMDNGVMKMAHLKDGLVIEPGATVELKPGSFHLMMIGLHKAIAKGDMVKIILEFEHAGQVEMMFPAAQLGAPGMDHANH</sequence>
<dbReference type="InterPro" id="IPR007410">
    <property type="entry name" value="LpqE-like"/>
</dbReference>
<dbReference type="Pfam" id="PF04314">
    <property type="entry name" value="PCuAC"/>
    <property type="match status" value="1"/>
</dbReference>
<dbReference type="RefSeq" id="WP_284361718.1">
    <property type="nucleotide sequence ID" value="NZ_BSNI01000001.1"/>
</dbReference>
<evidence type="ECO:0000313" key="2">
    <source>
        <dbReference type="EMBL" id="GLQ16233.1"/>
    </source>
</evidence>
<gene>
    <name evidence="2" type="ORF">GCM10007879_04820</name>
</gene>
<accession>A0ABQ5ULS1</accession>
<reference evidence="2" key="1">
    <citation type="journal article" date="2014" name="Int. J. Syst. Evol. Microbiol.">
        <title>Complete genome of a new Firmicutes species belonging to the dominant human colonic microbiota ('Ruminococcus bicirculans') reveals two chromosomes and a selective capacity to utilize plant glucans.</title>
        <authorList>
            <consortium name="NISC Comparative Sequencing Program"/>
            <person name="Wegmann U."/>
            <person name="Louis P."/>
            <person name="Goesmann A."/>
            <person name="Henrissat B."/>
            <person name="Duncan S.H."/>
            <person name="Flint H.J."/>
        </authorList>
    </citation>
    <scope>NUCLEOTIDE SEQUENCE</scope>
    <source>
        <strain evidence="2">NBRC 107169</strain>
    </source>
</reference>
<dbReference type="InterPro" id="IPR058248">
    <property type="entry name" value="Lxx211020-like"/>
</dbReference>
<name>A0ABQ5ULS1_9HYPH</name>